<organism evidence="1 2">
    <name type="scientific">Colletotrichum navitas</name>
    <dbReference type="NCBI Taxonomy" id="681940"/>
    <lineage>
        <taxon>Eukaryota</taxon>
        <taxon>Fungi</taxon>
        <taxon>Dikarya</taxon>
        <taxon>Ascomycota</taxon>
        <taxon>Pezizomycotina</taxon>
        <taxon>Sordariomycetes</taxon>
        <taxon>Hypocreomycetidae</taxon>
        <taxon>Glomerellales</taxon>
        <taxon>Glomerellaceae</taxon>
        <taxon>Colletotrichum</taxon>
        <taxon>Colletotrichum graminicola species complex</taxon>
    </lineage>
</organism>
<evidence type="ECO:0000313" key="1">
    <source>
        <dbReference type="EMBL" id="KAK1585421.1"/>
    </source>
</evidence>
<dbReference type="Proteomes" id="UP001230504">
    <property type="component" value="Unassembled WGS sequence"/>
</dbReference>
<gene>
    <name evidence="1" type="ORF">LY79DRAFT_558518</name>
</gene>
<protein>
    <submittedName>
        <fullName evidence="1">Uncharacterized protein</fullName>
    </submittedName>
</protein>
<dbReference type="EMBL" id="JAHLJV010000044">
    <property type="protein sequence ID" value="KAK1585421.1"/>
    <property type="molecule type" value="Genomic_DNA"/>
</dbReference>
<proteinExistence type="predicted"/>
<sequence length="88" mass="9682">MAPTYLDIAPDRNPRHSKDFIQVGCGELDTQFRTAETEKKGSPAAIEAKVIVYRGFKSWIMNSNVSAGCPLEDSDDLEAIACLQGYND</sequence>
<dbReference type="GeneID" id="85442429"/>
<comment type="caution">
    <text evidence="1">The sequence shown here is derived from an EMBL/GenBank/DDBJ whole genome shotgun (WGS) entry which is preliminary data.</text>
</comment>
<dbReference type="RefSeq" id="XP_060412445.1">
    <property type="nucleotide sequence ID" value="XM_060558189.1"/>
</dbReference>
<name>A0AAD8PWJ5_9PEZI</name>
<accession>A0AAD8PWJ5</accession>
<reference evidence="1" key="1">
    <citation type="submission" date="2021-06" db="EMBL/GenBank/DDBJ databases">
        <title>Comparative genomics, transcriptomics and evolutionary studies reveal genomic signatures of adaptation to plant cell wall in hemibiotrophic fungi.</title>
        <authorList>
            <consortium name="DOE Joint Genome Institute"/>
            <person name="Baroncelli R."/>
            <person name="Diaz J.F."/>
            <person name="Benocci T."/>
            <person name="Peng M."/>
            <person name="Battaglia E."/>
            <person name="Haridas S."/>
            <person name="Andreopoulos W."/>
            <person name="Labutti K."/>
            <person name="Pangilinan J."/>
            <person name="Floch G.L."/>
            <person name="Makela M.R."/>
            <person name="Henrissat B."/>
            <person name="Grigoriev I.V."/>
            <person name="Crouch J.A."/>
            <person name="De Vries R.P."/>
            <person name="Sukno S.A."/>
            <person name="Thon M.R."/>
        </authorList>
    </citation>
    <scope>NUCLEOTIDE SEQUENCE</scope>
    <source>
        <strain evidence="1">CBS 125086</strain>
    </source>
</reference>
<dbReference type="AlphaFoldDB" id="A0AAD8PWJ5"/>
<keyword evidence="2" id="KW-1185">Reference proteome</keyword>
<evidence type="ECO:0000313" key="2">
    <source>
        <dbReference type="Proteomes" id="UP001230504"/>
    </source>
</evidence>